<organism evidence="2 3">
    <name type="scientific">Orbilia oligospora</name>
    <name type="common">Nematode-trapping fungus</name>
    <name type="synonym">Arthrobotrys oligospora</name>
    <dbReference type="NCBI Taxonomy" id="2813651"/>
    <lineage>
        <taxon>Eukaryota</taxon>
        <taxon>Fungi</taxon>
        <taxon>Dikarya</taxon>
        <taxon>Ascomycota</taxon>
        <taxon>Pezizomycotina</taxon>
        <taxon>Orbiliomycetes</taxon>
        <taxon>Orbiliales</taxon>
        <taxon>Orbiliaceae</taxon>
        <taxon>Orbilia</taxon>
    </lineage>
</organism>
<protein>
    <recommendedName>
        <fullName evidence="4">BTB domain-containing protein</fullName>
    </recommendedName>
</protein>
<feature type="compositionally biased region" description="Basic and acidic residues" evidence="1">
    <location>
        <begin position="57"/>
        <end position="70"/>
    </location>
</feature>
<gene>
    <name evidence="2" type="ORF">TWF679_004664</name>
</gene>
<feature type="compositionally biased region" description="Polar residues" evidence="1">
    <location>
        <begin position="501"/>
        <end position="513"/>
    </location>
</feature>
<dbReference type="EMBL" id="WIWT01000021">
    <property type="protein sequence ID" value="KAF3214886.1"/>
    <property type="molecule type" value="Genomic_DNA"/>
</dbReference>
<evidence type="ECO:0000256" key="1">
    <source>
        <dbReference type="SAM" id="MobiDB-lite"/>
    </source>
</evidence>
<feature type="region of interest" description="Disordered" evidence="1">
    <location>
        <begin position="492"/>
        <end position="524"/>
    </location>
</feature>
<dbReference type="Proteomes" id="UP000614610">
    <property type="component" value="Unassembled WGS sequence"/>
</dbReference>
<evidence type="ECO:0000313" key="2">
    <source>
        <dbReference type="EMBL" id="KAF3214886.1"/>
    </source>
</evidence>
<feature type="region of interest" description="Disordered" evidence="1">
    <location>
        <begin position="443"/>
        <end position="480"/>
    </location>
</feature>
<feature type="region of interest" description="Disordered" evidence="1">
    <location>
        <begin position="21"/>
        <end position="121"/>
    </location>
</feature>
<feature type="compositionally biased region" description="Basic and acidic residues" evidence="1">
    <location>
        <begin position="94"/>
        <end position="106"/>
    </location>
</feature>
<comment type="caution">
    <text evidence="2">The sequence shown here is derived from an EMBL/GenBank/DDBJ whole genome shotgun (WGS) entry which is preliminary data.</text>
</comment>
<sequence>MANTTMAKSWPSGIDKGSELQFSLLEYCQPPAREPSKELSKDSQDTDQDKQAPGPHSVDEINKNEAKKAEEQEDSEGWTETSEGSEAAPVAEKPLTDGDNQIKDEINNQGNTPLGLSINPPKEYYESPDLKVIIKGDPDGMAFLVSSHALAMASKEWRSELSPSNLKNLERHTFEASSDGTIKVLCLEDVDPSSLDILFQVIHWKTEDLPQHLTFDALRKLATACEKYTCGRVLNPWPLVWMEEYEQQAVRPGFEDWMFIAQALDTRNAKVDVISRQMVLEISSISKCGTYLRRDVRGEGISAHTTEIEVNLMPPRVLGTDFSYKQLSRKIHVANCLLRKFSRTEYILQERTKAIDQVICLLRQFVSDIASASSGSYGLREEFCLSETCSDIASGSLLRNLKALNLWPLLRSGTPQEWHGSLTTLVMQIETIRMTTFLKFVATETSPEPSPGPSSEPEPKVPKPKNPLKHQSKQKRDKPKREAAYLVNQVLPHANPGPSRADSNITQAQTQSAPPELPAQNKPGSEPLFGTGDTGEIAFNLYDNQAWESPLFGGMLYSNEMDDRWAATMRELRYEHPAFEATYRFRGNYRPCPSAFALGNLITECRRIVTDISTGGYQPGF</sequence>
<evidence type="ECO:0008006" key="4">
    <source>
        <dbReference type="Google" id="ProtNLM"/>
    </source>
</evidence>
<dbReference type="AlphaFoldDB" id="A0A8H8VDW9"/>
<feature type="compositionally biased region" description="Basic and acidic residues" evidence="1">
    <location>
        <begin position="34"/>
        <end position="50"/>
    </location>
</feature>
<accession>A0A8H8VDW9</accession>
<name>A0A8H8VDW9_ORBOL</name>
<feature type="compositionally biased region" description="Basic residues" evidence="1">
    <location>
        <begin position="462"/>
        <end position="478"/>
    </location>
</feature>
<reference evidence="2" key="1">
    <citation type="submission" date="2019-06" db="EMBL/GenBank/DDBJ databases">
        <authorList>
            <person name="Palmer J.M."/>
        </authorList>
    </citation>
    <scope>NUCLEOTIDE SEQUENCE</scope>
    <source>
        <strain evidence="2">TWF679</strain>
    </source>
</reference>
<proteinExistence type="predicted"/>
<dbReference type="OrthoDB" id="5275938at2759"/>
<evidence type="ECO:0000313" key="3">
    <source>
        <dbReference type="Proteomes" id="UP000614610"/>
    </source>
</evidence>